<reference evidence="2 3" key="1">
    <citation type="submission" date="2020-04" db="EMBL/GenBank/DDBJ databases">
        <authorList>
            <person name="De Canck E."/>
        </authorList>
    </citation>
    <scope>NUCLEOTIDE SEQUENCE [LARGE SCALE GENOMIC DNA]</scope>
    <source>
        <strain evidence="2 3">LMG 3431</strain>
    </source>
</reference>
<organism evidence="2 3">
    <name type="scientific">Achromobacter pestifer</name>
    <dbReference type="NCBI Taxonomy" id="1353889"/>
    <lineage>
        <taxon>Bacteria</taxon>
        <taxon>Pseudomonadati</taxon>
        <taxon>Pseudomonadota</taxon>
        <taxon>Betaproteobacteria</taxon>
        <taxon>Burkholderiales</taxon>
        <taxon>Alcaligenaceae</taxon>
        <taxon>Achromobacter</taxon>
    </lineage>
</organism>
<dbReference type="EMBL" id="CADIJX010000004">
    <property type="protein sequence ID" value="CAB3669930.1"/>
    <property type="molecule type" value="Genomic_DNA"/>
</dbReference>
<dbReference type="Proteomes" id="UP000494108">
    <property type="component" value="Unassembled WGS sequence"/>
</dbReference>
<accession>A0A6S6ZE32</accession>
<keyword evidence="1" id="KW-0812">Transmembrane</keyword>
<keyword evidence="3" id="KW-1185">Reference proteome</keyword>
<dbReference type="AlphaFoldDB" id="A0A6S6ZE32"/>
<name>A0A6S6ZE32_9BURK</name>
<evidence type="ECO:0000256" key="1">
    <source>
        <dbReference type="SAM" id="Phobius"/>
    </source>
</evidence>
<gene>
    <name evidence="2" type="ORF">LMG3431_03805</name>
</gene>
<keyword evidence="1" id="KW-1133">Transmembrane helix</keyword>
<sequence>MFPSPASAGVCFRQFRTIVRIKILERNMWILIAVIAAGALAHLWRQWHVLARQLPDAAEHLVLF</sequence>
<evidence type="ECO:0000313" key="3">
    <source>
        <dbReference type="Proteomes" id="UP000494108"/>
    </source>
</evidence>
<feature type="transmembrane region" description="Helical" evidence="1">
    <location>
        <begin position="28"/>
        <end position="44"/>
    </location>
</feature>
<keyword evidence="1" id="KW-0472">Membrane</keyword>
<evidence type="ECO:0000313" key="2">
    <source>
        <dbReference type="EMBL" id="CAB3669930.1"/>
    </source>
</evidence>
<proteinExistence type="predicted"/>
<protein>
    <submittedName>
        <fullName evidence="2">Uncharacterized protein</fullName>
    </submittedName>
</protein>